<evidence type="ECO:0008006" key="4">
    <source>
        <dbReference type="Google" id="ProtNLM"/>
    </source>
</evidence>
<feature type="region of interest" description="Disordered" evidence="1">
    <location>
        <begin position="1"/>
        <end position="41"/>
    </location>
</feature>
<feature type="compositionally biased region" description="Pro residues" evidence="1">
    <location>
        <begin position="1"/>
        <end position="19"/>
    </location>
</feature>
<organism evidence="2 3">
    <name type="scientific">Candidatus Amphirhobacter heronislandensis</name>
    <dbReference type="NCBI Taxonomy" id="1732024"/>
    <lineage>
        <taxon>Bacteria</taxon>
        <taxon>Pseudomonadati</taxon>
        <taxon>Pseudomonadota</taxon>
        <taxon>Gammaproteobacteria</taxon>
        <taxon>Candidatus Tethybacterales</taxon>
        <taxon>Candidatus Tethybacteraceae</taxon>
        <taxon>Candidatus Amphirhobacter</taxon>
    </lineage>
</organism>
<protein>
    <recommendedName>
        <fullName evidence="4">SPOR domain-containing protein</fullName>
    </recommendedName>
</protein>
<dbReference type="EMBL" id="JADHEI010000053">
    <property type="protein sequence ID" value="MBF2735842.1"/>
    <property type="molecule type" value="Genomic_DNA"/>
</dbReference>
<accession>A0A930UJ20</accession>
<evidence type="ECO:0000313" key="2">
    <source>
        <dbReference type="EMBL" id="MBF2735842.1"/>
    </source>
</evidence>
<reference evidence="2" key="1">
    <citation type="submission" date="2020-10" db="EMBL/GenBank/DDBJ databases">
        <title>An improved Amphimedon queenslandica hologenome assembly reveals how three proteobacterial symbionts can extend the metabolic phenotypic of their marine sponge host.</title>
        <authorList>
            <person name="Degnan B."/>
            <person name="Degnan S."/>
            <person name="Xiang X."/>
        </authorList>
    </citation>
    <scope>NUCLEOTIDE SEQUENCE</scope>
    <source>
        <strain evidence="2">AqS2</strain>
    </source>
</reference>
<dbReference type="GO" id="GO:0042834">
    <property type="term" value="F:peptidoglycan binding"/>
    <property type="evidence" value="ECO:0007669"/>
    <property type="project" value="InterPro"/>
</dbReference>
<evidence type="ECO:0000256" key="1">
    <source>
        <dbReference type="SAM" id="MobiDB-lite"/>
    </source>
</evidence>
<name>A0A930UJ20_9GAMM</name>
<dbReference type="AlphaFoldDB" id="A0A930UJ20"/>
<feature type="non-terminal residue" evidence="2">
    <location>
        <position position="1"/>
    </location>
</feature>
<sequence>PAPAPAPAVPAPPLEPEPIPRAATASPEPQPRRDAPAALVDNPRWRTYPPGSYLRQRLNATQTQFSAQAAGDSYTARILTVPRDRAVETERYLRDLARFFSIRNVMIYPAVAEGAEVFVISYGLYPSEFQAELFIHELPSFFRADRPFTQALAVSQLEAAAHW</sequence>
<dbReference type="Proteomes" id="UP000604381">
    <property type="component" value="Unassembled WGS sequence"/>
</dbReference>
<dbReference type="InterPro" id="IPR036680">
    <property type="entry name" value="SPOR-like_sf"/>
</dbReference>
<keyword evidence="3" id="KW-1185">Reference proteome</keyword>
<comment type="caution">
    <text evidence="2">The sequence shown here is derived from an EMBL/GenBank/DDBJ whole genome shotgun (WGS) entry which is preliminary data.</text>
</comment>
<proteinExistence type="predicted"/>
<dbReference type="Gene3D" id="3.30.70.1070">
    <property type="entry name" value="Sporulation related repeat"/>
    <property type="match status" value="1"/>
</dbReference>
<gene>
    <name evidence="2" type="ORF">ISN26_07225</name>
</gene>
<evidence type="ECO:0000313" key="3">
    <source>
        <dbReference type="Proteomes" id="UP000604381"/>
    </source>
</evidence>